<dbReference type="InterPro" id="IPR018631">
    <property type="entry name" value="AAA-ATPase-like_dom"/>
</dbReference>
<evidence type="ECO:0000313" key="2">
    <source>
        <dbReference type="EMBL" id="JAS27140.1"/>
    </source>
</evidence>
<feature type="domain" description="AAA-ATPase-like" evidence="1">
    <location>
        <begin position="53"/>
        <end position="265"/>
    </location>
</feature>
<dbReference type="EMBL" id="GEDC01010158">
    <property type="protein sequence ID" value="JAS27140.1"/>
    <property type="molecule type" value="Transcribed_RNA"/>
</dbReference>
<sequence>STIFVLKQISKMEKSICATFLLCISLFKEGFGAENLTLEKLNGEDISTFKHPNYVDKTLMLKAVMDGEKNLLLLAPNRFGKTLNTHMLKHFFSIPPHSKEKNNTLEIFRSLKINKEYPDFVEQNFGKFPVMYLNFNIYCNTLHFNHMHLLFSKMVEETLQKYSYLKFSPGLTLSEIDVFKRWCDDGRIYMTTKEIDTALNTLLFFLHRHHDRKIFLIIDDFDATLTQLKSIAWEESSVITYLRRQLTRLIAHQDLLEKVVITGVSGESAFACFSDVVHYRFLDDHRYTEYFGFTESEVRQLMVKNRIDDVGYDEIRQRYGGYTTINNMTIYNPCYVFNYMQGRVVTNYGVHSGDFRGEMFNFLKSHLHLRIFISLYMGNPTRFQYHKGVPIFNTNQMLSLHMFLTFLIEQGYVAWGPVGYVHTPNTEMKNEILSIVLKLIYAPIENRYKHGVIIQKVIQQFNLTSLIEDGMKLKRGIFLRNNLKNSTLHRK</sequence>
<dbReference type="PANTHER" id="PTHR34825">
    <property type="entry name" value="CONSERVED PROTEIN, WITH A WEAK D-GALACTARATE DEHYDRATASE/ALTRONATE HYDROLASE DOMAIN"/>
    <property type="match status" value="1"/>
</dbReference>
<name>A0A1B6DNB2_9HEMI</name>
<protein>
    <recommendedName>
        <fullName evidence="1">AAA-ATPase-like domain-containing protein</fullName>
    </recommendedName>
</protein>
<proteinExistence type="predicted"/>
<dbReference type="Pfam" id="PF09820">
    <property type="entry name" value="AAA-ATPase_like"/>
    <property type="match status" value="1"/>
</dbReference>
<reference evidence="2" key="1">
    <citation type="submission" date="2015-12" db="EMBL/GenBank/DDBJ databases">
        <title>De novo transcriptome assembly of four potential Pierce s Disease insect vectors from Arizona vineyards.</title>
        <authorList>
            <person name="Tassone E.E."/>
        </authorList>
    </citation>
    <scope>NUCLEOTIDE SEQUENCE</scope>
</reference>
<evidence type="ECO:0000259" key="1">
    <source>
        <dbReference type="Pfam" id="PF09820"/>
    </source>
</evidence>
<dbReference type="PANTHER" id="PTHR34825:SF1">
    <property type="entry name" value="AAA-ATPASE-LIKE DOMAIN-CONTAINING PROTEIN"/>
    <property type="match status" value="1"/>
</dbReference>
<organism evidence="2">
    <name type="scientific">Clastoptera arizonana</name>
    <name type="common">Arizona spittle bug</name>
    <dbReference type="NCBI Taxonomy" id="38151"/>
    <lineage>
        <taxon>Eukaryota</taxon>
        <taxon>Metazoa</taxon>
        <taxon>Ecdysozoa</taxon>
        <taxon>Arthropoda</taxon>
        <taxon>Hexapoda</taxon>
        <taxon>Insecta</taxon>
        <taxon>Pterygota</taxon>
        <taxon>Neoptera</taxon>
        <taxon>Paraneoptera</taxon>
        <taxon>Hemiptera</taxon>
        <taxon>Auchenorrhyncha</taxon>
        <taxon>Cercopoidea</taxon>
        <taxon>Clastopteridae</taxon>
        <taxon>Clastoptera</taxon>
    </lineage>
</organism>
<gene>
    <name evidence="2" type="ORF">g.4517</name>
</gene>
<accession>A0A1B6DNB2</accession>
<dbReference type="AlphaFoldDB" id="A0A1B6DNB2"/>
<feature type="non-terminal residue" evidence="2">
    <location>
        <position position="1"/>
    </location>
</feature>